<dbReference type="GO" id="GO:0004519">
    <property type="term" value="F:endonuclease activity"/>
    <property type="evidence" value="ECO:0007669"/>
    <property type="project" value="UniProtKB-KW"/>
</dbReference>
<evidence type="ECO:0000259" key="3">
    <source>
        <dbReference type="SMART" id="SM00507"/>
    </source>
</evidence>
<name>A0ABT2GEM9_9MICO</name>
<dbReference type="RefSeq" id="WP_259485291.1">
    <property type="nucleotide sequence ID" value="NZ_JANTEZ010000002.1"/>
</dbReference>
<dbReference type="Pfam" id="PF02720">
    <property type="entry name" value="DUF222"/>
    <property type="match status" value="1"/>
</dbReference>
<evidence type="ECO:0000313" key="5">
    <source>
        <dbReference type="Proteomes" id="UP001165580"/>
    </source>
</evidence>
<dbReference type="InterPro" id="IPR003870">
    <property type="entry name" value="DUF222"/>
</dbReference>
<keyword evidence="4" id="KW-0540">Nuclease</keyword>
<evidence type="ECO:0000313" key="4">
    <source>
        <dbReference type="EMBL" id="MCS5713745.1"/>
    </source>
</evidence>
<dbReference type="InterPro" id="IPR002711">
    <property type="entry name" value="HNH"/>
</dbReference>
<evidence type="ECO:0000256" key="2">
    <source>
        <dbReference type="SAM" id="MobiDB-lite"/>
    </source>
</evidence>
<dbReference type="Pfam" id="PF01844">
    <property type="entry name" value="HNH"/>
    <property type="match status" value="1"/>
</dbReference>
<organism evidence="4 5">
    <name type="scientific">Herbiconiux gentiana</name>
    <dbReference type="NCBI Taxonomy" id="2970912"/>
    <lineage>
        <taxon>Bacteria</taxon>
        <taxon>Bacillati</taxon>
        <taxon>Actinomycetota</taxon>
        <taxon>Actinomycetes</taxon>
        <taxon>Micrococcales</taxon>
        <taxon>Microbacteriaceae</taxon>
        <taxon>Herbiconiux</taxon>
    </lineage>
</organism>
<keyword evidence="5" id="KW-1185">Reference proteome</keyword>
<proteinExistence type="inferred from homology"/>
<accession>A0ABT2GEM9</accession>
<reference evidence="4" key="1">
    <citation type="submission" date="2022-08" db="EMBL/GenBank/DDBJ databases">
        <authorList>
            <person name="Deng Y."/>
            <person name="Han X.-F."/>
            <person name="Zhang Y.-Q."/>
        </authorList>
    </citation>
    <scope>NUCLEOTIDE SEQUENCE</scope>
    <source>
        <strain evidence="4">CPCC 205716</strain>
    </source>
</reference>
<feature type="compositionally biased region" description="Pro residues" evidence="2">
    <location>
        <begin position="489"/>
        <end position="499"/>
    </location>
</feature>
<feature type="domain" description="HNH nuclease" evidence="3">
    <location>
        <begin position="329"/>
        <end position="381"/>
    </location>
</feature>
<dbReference type="SMART" id="SM00507">
    <property type="entry name" value="HNHc"/>
    <property type="match status" value="1"/>
</dbReference>
<dbReference type="Gene3D" id="1.10.30.50">
    <property type="match status" value="1"/>
</dbReference>
<evidence type="ECO:0000256" key="1">
    <source>
        <dbReference type="ARBA" id="ARBA00023450"/>
    </source>
</evidence>
<feature type="region of interest" description="Disordered" evidence="2">
    <location>
        <begin position="388"/>
        <end position="499"/>
    </location>
</feature>
<gene>
    <name evidence="4" type="ORF">NVV95_04165</name>
</gene>
<protein>
    <submittedName>
        <fullName evidence="4">HNH endonuclease</fullName>
    </submittedName>
</protein>
<feature type="compositionally biased region" description="Low complexity" evidence="2">
    <location>
        <begin position="417"/>
        <end position="431"/>
    </location>
</feature>
<comment type="similarity">
    <text evidence="1">Belongs to the Rv1128c/1148c/1588c/1702c/1945/3466 family.</text>
</comment>
<sequence length="499" mass="54294">MNSSPAPSLTFVDVSPSAVSRRESLLQGIGAEADAVAEIQREQAILEGRAVRHLAAAARKADRLAKLDGASLEHARRSLVAEIATTLRLPESTAAQRIDDAEMLCEFLPVTLDALTRGDLSYRHAQAVVRQARTLPEHARGEFEVVALAKAERQTAPQLSAHARVVRERMHPESIDTRHREARDERAVWLEKERDGMSTLVCHLPAVAATAIDDTLDQLGRALRAPDESRTHAQLRADSFVELLLHRDGDSDVVTRARGITANIAVTVPVLTFLGRSTEPAELHGYGPIDLDTARELAAAAPTFLRILTDPITGRRLSVGRDRYKVPADLRASVVLDDETCRFPGCTRSADRCDLDHVLDWAKGGETSLANLAALCRRHHTVKHHTDWNVTAGPDRTLHWTSPSGARHTTDPPPHGATAYRATRPTTRSASEPPPPGATPHPATRPTTRSATEPPPPGATPHPATRPITVPPFHRATPHRATSATARPTPRPLPEHPPF</sequence>
<keyword evidence="4" id="KW-0255">Endonuclease</keyword>
<dbReference type="Proteomes" id="UP001165580">
    <property type="component" value="Unassembled WGS sequence"/>
</dbReference>
<comment type="caution">
    <text evidence="4">The sequence shown here is derived from an EMBL/GenBank/DDBJ whole genome shotgun (WGS) entry which is preliminary data.</text>
</comment>
<keyword evidence="4" id="KW-0378">Hydrolase</keyword>
<dbReference type="InterPro" id="IPR003615">
    <property type="entry name" value="HNH_nuc"/>
</dbReference>
<feature type="compositionally biased region" description="Low complexity" evidence="2">
    <location>
        <begin position="440"/>
        <end position="452"/>
    </location>
</feature>
<dbReference type="CDD" id="cd00085">
    <property type="entry name" value="HNHc"/>
    <property type="match status" value="1"/>
</dbReference>
<dbReference type="EMBL" id="JANTEZ010000002">
    <property type="protein sequence ID" value="MCS5713745.1"/>
    <property type="molecule type" value="Genomic_DNA"/>
</dbReference>